<dbReference type="Gene3D" id="2.40.33.40">
    <property type="entry name" value="Phosphotransferase system, glucitol/sorbitol-specific IIA component"/>
    <property type="match status" value="1"/>
</dbReference>
<sequence length="118" mass="12792">MYQTIVKEIGPMAQAFEADKIVILFGMQAPAELKEISFLHQVEQGAEGNAIKEGGALIIDGQEFQIDKVGSAANENLQTLGHISIYFTEPEGEVLPGAVFASPHTYPIIQEGSKITFK</sequence>
<feature type="modified residue" description="Phosphohistidine; by HPr" evidence="1">
    <location>
        <position position="40"/>
    </location>
</feature>
<dbReference type="SUPFAM" id="SSF141530">
    <property type="entry name" value="PTSIIA/GutA-like"/>
    <property type="match status" value="1"/>
</dbReference>
<dbReference type="PANTHER" id="PTHR40398">
    <property type="entry name" value="PTS SYSTEM GLUCITOL/SORBITOL-SPECIFIC EIIA COMPONENT"/>
    <property type="match status" value="1"/>
</dbReference>
<dbReference type="GO" id="GO:0005737">
    <property type="term" value="C:cytoplasm"/>
    <property type="evidence" value="ECO:0007669"/>
    <property type="project" value="InterPro"/>
</dbReference>
<dbReference type="InterPro" id="IPR036665">
    <property type="entry name" value="PTS_IIA_glucitol/sorbitol_sf"/>
</dbReference>
<evidence type="ECO:0000313" key="2">
    <source>
        <dbReference type="EMBL" id="SDC95041.1"/>
    </source>
</evidence>
<accession>A0A1G6QRX8</accession>
<protein>
    <submittedName>
        <fullName evidence="2">PTS system, glucitol/sorbitol-specific IIA component</fullName>
    </submittedName>
</protein>
<keyword evidence="3" id="KW-1185">Reference proteome</keyword>
<dbReference type="OrthoDB" id="7065254at2"/>
<evidence type="ECO:0000256" key="1">
    <source>
        <dbReference type="PROSITE-ProRule" id="PRU00420"/>
    </source>
</evidence>
<dbReference type="GO" id="GO:0009401">
    <property type="term" value="P:phosphoenolpyruvate-dependent sugar phosphotransferase system"/>
    <property type="evidence" value="ECO:0007669"/>
    <property type="project" value="InterPro"/>
</dbReference>
<organism evidence="2 3">
    <name type="scientific">Terribacillus halophilus</name>
    <dbReference type="NCBI Taxonomy" id="361279"/>
    <lineage>
        <taxon>Bacteria</taxon>
        <taxon>Bacillati</taxon>
        <taxon>Bacillota</taxon>
        <taxon>Bacilli</taxon>
        <taxon>Bacillales</taxon>
        <taxon>Bacillaceae</taxon>
        <taxon>Terribacillus</taxon>
    </lineage>
</organism>
<dbReference type="GO" id="GO:0008982">
    <property type="term" value="F:protein-N(PI)-phosphohistidine-sugar phosphotransferase activity"/>
    <property type="evidence" value="ECO:0007669"/>
    <property type="project" value="InterPro"/>
</dbReference>
<gene>
    <name evidence="2" type="ORF">SAMN05421663_105194</name>
</gene>
<dbReference type="PROSITE" id="PS51097">
    <property type="entry name" value="PTS_EIIA_TYPE_5"/>
    <property type="match status" value="1"/>
</dbReference>
<dbReference type="EMBL" id="FMZB01000005">
    <property type="protein sequence ID" value="SDC95041.1"/>
    <property type="molecule type" value="Genomic_DNA"/>
</dbReference>
<dbReference type="STRING" id="361279.SAMN05421663_105194"/>
<dbReference type="AlphaFoldDB" id="A0A1G6QRX8"/>
<dbReference type="InterPro" id="IPR004716">
    <property type="entry name" value="PTS_IIA_glucitol/sorbitol-sp"/>
</dbReference>
<dbReference type="RefSeq" id="WP_093727276.1">
    <property type="nucleotide sequence ID" value="NZ_FMZB01000005.1"/>
</dbReference>
<dbReference type="Pfam" id="PF03829">
    <property type="entry name" value="PTSIIA_gutA"/>
    <property type="match status" value="1"/>
</dbReference>
<reference evidence="3" key="1">
    <citation type="submission" date="2016-10" db="EMBL/GenBank/DDBJ databases">
        <authorList>
            <person name="Varghese N."/>
            <person name="Submissions S."/>
        </authorList>
    </citation>
    <scope>NUCLEOTIDE SEQUENCE [LARGE SCALE GENOMIC DNA]</scope>
    <source>
        <strain evidence="3">DSM 21620</strain>
    </source>
</reference>
<dbReference type="PANTHER" id="PTHR40398:SF1">
    <property type="entry name" value="PTS SYSTEM GLUCITOL_SORBITOL-SPECIFIC EIIA COMPONENT"/>
    <property type="match status" value="1"/>
</dbReference>
<proteinExistence type="predicted"/>
<evidence type="ECO:0000313" key="3">
    <source>
        <dbReference type="Proteomes" id="UP000198666"/>
    </source>
</evidence>
<dbReference type="GO" id="GO:0016301">
    <property type="term" value="F:kinase activity"/>
    <property type="evidence" value="ECO:0007669"/>
    <property type="project" value="TreeGrafter"/>
</dbReference>
<dbReference type="Proteomes" id="UP000198666">
    <property type="component" value="Unassembled WGS sequence"/>
</dbReference>
<name>A0A1G6QRX8_9BACI</name>